<keyword evidence="7" id="KW-1015">Disulfide bond</keyword>
<comment type="subcellular location">
    <subcellularLocation>
        <location evidence="1">Membrane</location>
        <topology evidence="1">Single-pass type I membrane protein</topology>
    </subcellularLocation>
</comment>
<protein>
    <recommendedName>
        <fullName evidence="12">Ig-like domain-containing protein</fullName>
    </recommendedName>
</protein>
<keyword evidence="4" id="KW-0130">Cell adhesion</keyword>
<gene>
    <name evidence="13" type="ORF">GDO81_014720</name>
</gene>
<dbReference type="GO" id="GO:0033691">
    <property type="term" value="F:sialic acid binding"/>
    <property type="evidence" value="ECO:0007669"/>
    <property type="project" value="TreeGrafter"/>
</dbReference>
<keyword evidence="2 10" id="KW-0812">Transmembrane</keyword>
<dbReference type="InterPro" id="IPR003599">
    <property type="entry name" value="Ig_sub"/>
</dbReference>
<keyword evidence="3" id="KW-0430">Lectin</keyword>
<evidence type="ECO:0000256" key="1">
    <source>
        <dbReference type="ARBA" id="ARBA00004479"/>
    </source>
</evidence>
<comment type="caution">
    <text evidence="13">The sequence shown here is derived from an EMBL/GenBank/DDBJ whole genome shotgun (WGS) entry which is preliminary data.</text>
</comment>
<dbReference type="GO" id="GO:0007155">
    <property type="term" value="P:cell adhesion"/>
    <property type="evidence" value="ECO:0007669"/>
    <property type="project" value="UniProtKB-KW"/>
</dbReference>
<evidence type="ECO:0000313" key="14">
    <source>
        <dbReference type="Proteomes" id="UP000824782"/>
    </source>
</evidence>
<keyword evidence="6 10" id="KW-0472">Membrane</keyword>
<dbReference type="InterPro" id="IPR003598">
    <property type="entry name" value="Ig_sub2"/>
</dbReference>
<feature type="transmembrane region" description="Helical" evidence="10">
    <location>
        <begin position="352"/>
        <end position="374"/>
    </location>
</feature>
<dbReference type="InterPro" id="IPR051036">
    <property type="entry name" value="SIGLEC"/>
</dbReference>
<proteinExistence type="inferred from homology"/>
<dbReference type="SMART" id="SM00409">
    <property type="entry name" value="IG"/>
    <property type="match status" value="3"/>
</dbReference>
<evidence type="ECO:0000256" key="11">
    <source>
        <dbReference type="SAM" id="SignalP"/>
    </source>
</evidence>
<feature type="region of interest" description="Disordered" evidence="9">
    <location>
        <begin position="411"/>
        <end position="434"/>
    </location>
</feature>
<evidence type="ECO:0000313" key="13">
    <source>
        <dbReference type="EMBL" id="KAG8570124.1"/>
    </source>
</evidence>
<evidence type="ECO:0000256" key="7">
    <source>
        <dbReference type="ARBA" id="ARBA00023157"/>
    </source>
</evidence>
<dbReference type="Pfam" id="PF08205">
    <property type="entry name" value="C2-set_2"/>
    <property type="match status" value="1"/>
</dbReference>
<dbReference type="InterPro" id="IPR007110">
    <property type="entry name" value="Ig-like_dom"/>
</dbReference>
<evidence type="ECO:0000256" key="9">
    <source>
        <dbReference type="SAM" id="MobiDB-lite"/>
    </source>
</evidence>
<dbReference type="Pfam" id="PF13927">
    <property type="entry name" value="Ig_3"/>
    <property type="match status" value="1"/>
</dbReference>
<dbReference type="PROSITE" id="PS50835">
    <property type="entry name" value="IG_LIKE"/>
    <property type="match status" value="2"/>
</dbReference>
<dbReference type="EMBL" id="WNYA01000006">
    <property type="protein sequence ID" value="KAG8570124.1"/>
    <property type="molecule type" value="Genomic_DNA"/>
</dbReference>
<dbReference type="InterPro" id="IPR013162">
    <property type="entry name" value="CD80_C2-set"/>
</dbReference>
<dbReference type="EMBL" id="WNYA01000006">
    <property type="protein sequence ID" value="KAG8570123.1"/>
    <property type="molecule type" value="Genomic_DNA"/>
</dbReference>
<feature type="signal peptide" evidence="11">
    <location>
        <begin position="1"/>
        <end position="27"/>
    </location>
</feature>
<keyword evidence="5 10" id="KW-1133">Transmembrane helix</keyword>
<keyword evidence="11" id="KW-0732">Signal</keyword>
<evidence type="ECO:0000256" key="3">
    <source>
        <dbReference type="ARBA" id="ARBA00022734"/>
    </source>
</evidence>
<comment type="similarity">
    <text evidence="8">Belongs to the immunoglobulin superfamily. SIGLEC (sialic acid binding Ig-like lectin) family.</text>
</comment>
<dbReference type="InterPro" id="IPR013783">
    <property type="entry name" value="Ig-like_fold"/>
</dbReference>
<feature type="chain" id="PRO_5044715662" description="Ig-like domain-containing protein" evidence="11">
    <location>
        <begin position="28"/>
        <end position="434"/>
    </location>
</feature>
<evidence type="ECO:0000259" key="12">
    <source>
        <dbReference type="PROSITE" id="PS50835"/>
    </source>
</evidence>
<organism evidence="13 14">
    <name type="scientific">Engystomops pustulosus</name>
    <name type="common">Tungara frog</name>
    <name type="synonym">Physalaemus pustulosus</name>
    <dbReference type="NCBI Taxonomy" id="76066"/>
    <lineage>
        <taxon>Eukaryota</taxon>
        <taxon>Metazoa</taxon>
        <taxon>Chordata</taxon>
        <taxon>Craniata</taxon>
        <taxon>Vertebrata</taxon>
        <taxon>Euteleostomi</taxon>
        <taxon>Amphibia</taxon>
        <taxon>Batrachia</taxon>
        <taxon>Anura</taxon>
        <taxon>Neobatrachia</taxon>
        <taxon>Hyloidea</taxon>
        <taxon>Leptodactylidae</taxon>
        <taxon>Leiuperinae</taxon>
        <taxon>Engystomops</taxon>
    </lineage>
</organism>
<sequence length="434" mass="48557">MRVVKIRVLMDFLAIILMAHLWGNINCQMFPGYEIKVNGTVHVQRGLCVRVPCTFSVPSDVRLTRYTSVSWSKFIQGSVQLVASRVNSKYSSNGRFYLIGDVTGGDCSFIIEGAMDTDAGLYSFRIEDKEIKLTYPDVLPNVRVTEFTEKPTISSARLVEGKEVTLTCTSPGRCQKVTPEISWSGKVSDRRLMNYNLTHEDGSRSFHSNITFTPGKSDNGSPLYCTVTLQSGVSKTEKQTLNVEYSPSLAITIEDKETNETTVTVKNGDTITMRCYADSNPKASITWYKEDTVVTQDRSFQTISLTLTNVTPSDAGRFLCSAENEHGVARRTVHIIYHNPSDSIMDKSSTNIILLAALGPLCLLLLALLVYAYWRKRKKKLMNAETEDPYTSLRRSDITSVYDVLQPMTPTETNIIGSPEEASHDYENVQKQPK</sequence>
<evidence type="ECO:0000256" key="6">
    <source>
        <dbReference type="ARBA" id="ARBA00023136"/>
    </source>
</evidence>
<evidence type="ECO:0000256" key="8">
    <source>
        <dbReference type="ARBA" id="ARBA00038361"/>
    </source>
</evidence>
<dbReference type="InterPro" id="IPR036179">
    <property type="entry name" value="Ig-like_dom_sf"/>
</dbReference>
<dbReference type="GO" id="GO:0030246">
    <property type="term" value="F:carbohydrate binding"/>
    <property type="evidence" value="ECO:0007669"/>
    <property type="project" value="UniProtKB-KW"/>
</dbReference>
<evidence type="ECO:0000256" key="5">
    <source>
        <dbReference type="ARBA" id="ARBA00022989"/>
    </source>
</evidence>
<keyword evidence="14" id="KW-1185">Reference proteome</keyword>
<feature type="domain" description="Ig-like" evidence="12">
    <location>
        <begin position="140"/>
        <end position="242"/>
    </location>
</feature>
<dbReference type="AlphaFoldDB" id="A0AAV7BC27"/>
<dbReference type="Gene3D" id="2.60.40.10">
    <property type="entry name" value="Immunoglobulins"/>
    <property type="match status" value="3"/>
</dbReference>
<accession>A0AAV7BC27</accession>
<dbReference type="SMART" id="SM00408">
    <property type="entry name" value="IGc2"/>
    <property type="match status" value="1"/>
</dbReference>
<reference evidence="13" key="1">
    <citation type="thesis" date="2020" institute="ProQuest LLC" country="789 East Eisenhower Parkway, Ann Arbor, MI, USA">
        <title>Comparative Genomics and Chromosome Evolution.</title>
        <authorList>
            <person name="Mudd A.B."/>
        </authorList>
    </citation>
    <scope>NUCLEOTIDE SEQUENCE</scope>
    <source>
        <strain evidence="13">237g6f4</strain>
        <tissue evidence="13">Blood</tissue>
    </source>
</reference>
<evidence type="ECO:0000256" key="10">
    <source>
        <dbReference type="SAM" id="Phobius"/>
    </source>
</evidence>
<evidence type="ECO:0000256" key="2">
    <source>
        <dbReference type="ARBA" id="ARBA00022692"/>
    </source>
</evidence>
<dbReference type="PANTHER" id="PTHR12035">
    <property type="entry name" value="SIALIC ACID BINDING IMMUNOGLOBULIN-LIKE LECTIN"/>
    <property type="match status" value="1"/>
</dbReference>
<dbReference type="SUPFAM" id="SSF48726">
    <property type="entry name" value="Immunoglobulin"/>
    <property type="match status" value="3"/>
</dbReference>
<dbReference type="Proteomes" id="UP000824782">
    <property type="component" value="Unassembled WGS sequence"/>
</dbReference>
<dbReference type="CDD" id="cd00096">
    <property type="entry name" value="Ig"/>
    <property type="match status" value="1"/>
</dbReference>
<evidence type="ECO:0000256" key="4">
    <source>
        <dbReference type="ARBA" id="ARBA00022889"/>
    </source>
</evidence>
<dbReference type="PANTHER" id="PTHR12035:SF125">
    <property type="entry name" value="SIALIC ACID-BINDING IG-LIKE LECTIN 5"/>
    <property type="match status" value="1"/>
</dbReference>
<name>A0AAV7BC27_ENGPU</name>
<dbReference type="GO" id="GO:0005886">
    <property type="term" value="C:plasma membrane"/>
    <property type="evidence" value="ECO:0007669"/>
    <property type="project" value="TreeGrafter"/>
</dbReference>
<feature type="domain" description="Ig-like" evidence="12">
    <location>
        <begin position="247"/>
        <end position="336"/>
    </location>
</feature>